<protein>
    <submittedName>
        <fullName evidence="1">Uncharacterized protein</fullName>
    </submittedName>
</protein>
<evidence type="ECO:0000313" key="2">
    <source>
        <dbReference type="Proteomes" id="UP000008820"/>
    </source>
</evidence>
<keyword evidence="2" id="KW-1185">Reference proteome</keyword>
<reference evidence="1 2" key="1">
    <citation type="submission" date="2017-06" db="EMBL/GenBank/DDBJ databases">
        <title>Aedes aegypti genome working group (AGWG) sequencing and assembly.</title>
        <authorList>
            <consortium name="Aedes aegypti Genome Working Group (AGWG)"/>
            <person name="Matthews B.J."/>
        </authorList>
    </citation>
    <scope>NUCLEOTIDE SEQUENCE [LARGE SCALE GENOMIC DNA]</scope>
    <source>
        <strain evidence="1 2">LVP_AGWG</strain>
    </source>
</reference>
<dbReference type="Gene3D" id="3.40.1800.20">
    <property type="match status" value="1"/>
</dbReference>
<name>A0A6I8U1B2_AEDAE</name>
<dbReference type="SMART" id="SM00868">
    <property type="entry name" value="zf-AD"/>
    <property type="match status" value="1"/>
</dbReference>
<reference evidence="1" key="2">
    <citation type="submission" date="2020-05" db="UniProtKB">
        <authorList>
            <consortium name="EnsemblMetazoa"/>
        </authorList>
    </citation>
    <scope>IDENTIFICATION</scope>
    <source>
        <strain evidence="1">LVP_AGWG</strain>
    </source>
</reference>
<dbReference type="InterPro" id="IPR012934">
    <property type="entry name" value="Znf_AD"/>
</dbReference>
<dbReference type="GO" id="GO:0008270">
    <property type="term" value="F:zinc ion binding"/>
    <property type="evidence" value="ECO:0007669"/>
    <property type="project" value="UniProtKB-UniRule"/>
</dbReference>
<dbReference type="InterPro" id="IPR013087">
    <property type="entry name" value="Znf_C2H2_type"/>
</dbReference>
<dbReference type="SUPFAM" id="SSF57716">
    <property type="entry name" value="Glucocorticoid receptor-like (DNA-binding domain)"/>
    <property type="match status" value="1"/>
</dbReference>
<organism evidence="1 2">
    <name type="scientific">Aedes aegypti</name>
    <name type="common">Yellowfever mosquito</name>
    <name type="synonym">Culex aegypti</name>
    <dbReference type="NCBI Taxonomy" id="7159"/>
    <lineage>
        <taxon>Eukaryota</taxon>
        <taxon>Metazoa</taxon>
        <taxon>Ecdysozoa</taxon>
        <taxon>Arthropoda</taxon>
        <taxon>Hexapoda</taxon>
        <taxon>Insecta</taxon>
        <taxon>Pterygota</taxon>
        <taxon>Neoptera</taxon>
        <taxon>Endopterygota</taxon>
        <taxon>Diptera</taxon>
        <taxon>Nematocera</taxon>
        <taxon>Culicoidea</taxon>
        <taxon>Culicidae</taxon>
        <taxon>Culicinae</taxon>
        <taxon>Aedini</taxon>
        <taxon>Aedes</taxon>
        <taxon>Stegomyia</taxon>
    </lineage>
</organism>
<dbReference type="PROSITE" id="PS00028">
    <property type="entry name" value="ZINC_FINGER_C2H2_1"/>
    <property type="match status" value="1"/>
</dbReference>
<dbReference type="OrthoDB" id="9411774at2759"/>
<dbReference type="AlphaFoldDB" id="A0A6I8U1B2"/>
<dbReference type="InParanoid" id="A0A6I8U1B2"/>
<proteinExistence type="predicted"/>
<accession>A0A6I8U1B2</accession>
<sequence length="273" mass="30627">MEGLCRTCLTALGAECSALPVFNKTETGDTIAALLGKYCCLEITDSDPLPKQICSPCFSELIATINFRQKCANSEQSLLQMTDDKQTVLIAADDSEPVEYKPPAFVEVLENHDATSCSLPIENETNEEPSSDCYTMIEMMSFRVAYVREFCTARKIIAIISSRPIKSRFHVILLHFELHFTCFICSNPSTTWNSWEAHQGRSFMELFQCNNCEDIYETVETCVQHYEHNHSNELIDQLNVEEVAPEPVTVVSGRKGESSSTTKGTLLLRNSLP</sequence>
<evidence type="ECO:0000313" key="1">
    <source>
        <dbReference type="EnsemblMetazoa" id="AAEL022457-PA"/>
    </source>
</evidence>
<gene>
    <name evidence="1" type="primary">110677144</name>
</gene>
<dbReference type="Pfam" id="PF07776">
    <property type="entry name" value="zf-AD"/>
    <property type="match status" value="1"/>
</dbReference>
<dbReference type="PROSITE" id="PS51915">
    <property type="entry name" value="ZAD"/>
    <property type="match status" value="1"/>
</dbReference>
<dbReference type="EnsemblMetazoa" id="AAEL022457-RA">
    <property type="protein sequence ID" value="AAEL022457-PA"/>
    <property type="gene ID" value="AAEL022457"/>
</dbReference>
<dbReference type="GO" id="GO:0005634">
    <property type="term" value="C:nucleus"/>
    <property type="evidence" value="ECO:0007669"/>
    <property type="project" value="InterPro"/>
</dbReference>
<dbReference type="Proteomes" id="UP000008820">
    <property type="component" value="Chromosome 2"/>
</dbReference>